<sequence>MIICYGSQTGNAENFAKDLYEDASEKGFKVGIISLASPDFLEKARHALDSSPVFVFITSTWTDGTPPPSCSSFFSWLQQDSCKLELDFNNVKFTVFGLGNSEYAANFCKAARDLDDRLVALGGKRVCARGEEDDYSPSIFGSWKDSLWVSQGARLMGNSVQFIQEDSDEESTSSAQEEDDLDDMLQGEEGGTCGSKADLEDLEDLGKIASRGKEEKEGVVTLRGKPKKMLNPSLEASLTKQGYKLVGSHSGVKLCRWTKSMLRGRGGCYKHTFYGIASYQCMEATPSLACANKCVFCWRHHKNPVGTSWRWETDDPQFLVDGFVSKHRAMIKEMRGLPGVIPERLEEADTVRHCALSLVGEPIIYPHINKFINLLHEQSISTFLVSNAQFPSQMENLVPCTQLYVSIDASNAEELKAVDRPLFSDFWERFLECIDILDRKGQRTVFRLTLVKSFNMSEVEGYANLIRRGRPDFVEIKGVTFTGGKKPQLGMSNVPWHAEVVSFASQICKMVDDEYEIASEHAHSCAILLANKKFKRGSDWYTWIDYPKFFELVRSGQPFTSLDYMTKTPEWAVYGRGIPGDGGFDPAEIHYRKGDSRTSTPMSSRPDTPSSMR</sequence>
<evidence type="ECO:0000313" key="19">
    <source>
        <dbReference type="EnsemblProtists" id="EKX50014"/>
    </source>
</evidence>
<dbReference type="GO" id="GO:0031591">
    <property type="term" value="P:wybutosine biosynthetic process"/>
    <property type="evidence" value="ECO:0007669"/>
    <property type="project" value="TreeGrafter"/>
</dbReference>
<keyword evidence="9" id="KW-0547">Nucleotide-binding</keyword>
<dbReference type="PROSITE" id="PS51918">
    <property type="entry name" value="RADICAL_SAM"/>
    <property type="match status" value="1"/>
</dbReference>
<dbReference type="SUPFAM" id="SSF52218">
    <property type="entry name" value="Flavoproteins"/>
    <property type="match status" value="1"/>
</dbReference>
<feature type="domain" description="Radical SAM core" evidence="17">
    <location>
        <begin position="274"/>
        <end position="518"/>
    </location>
</feature>
<dbReference type="Pfam" id="PF04055">
    <property type="entry name" value="Radical_SAM"/>
    <property type="match status" value="1"/>
</dbReference>
<dbReference type="InterPro" id="IPR013917">
    <property type="entry name" value="tRNA_wybutosine-synth"/>
</dbReference>
<dbReference type="GeneID" id="17306742"/>
<dbReference type="PRINTS" id="PR00369">
    <property type="entry name" value="FLAVODOXIN"/>
</dbReference>
<dbReference type="SFLD" id="SFLDF00284">
    <property type="entry name" value="tRNA_wybutosine-synthesizing"/>
    <property type="match status" value="1"/>
</dbReference>
<dbReference type="FunFam" id="3.20.20.70:FF:000196">
    <property type="entry name" value="S-adenosyl-L-methionine-dependent tRNA 4-demethylwyosine synthase"/>
    <property type="match status" value="1"/>
</dbReference>
<dbReference type="GO" id="GO:0102521">
    <property type="term" value="F:tRNA-4-demethylwyosine synthase activity"/>
    <property type="evidence" value="ECO:0007669"/>
    <property type="project" value="UniProtKB-EC"/>
</dbReference>
<dbReference type="Pfam" id="PF00258">
    <property type="entry name" value="Flavodoxin_1"/>
    <property type="match status" value="1"/>
</dbReference>
<dbReference type="UniPathway" id="UPA00375"/>
<dbReference type="RefSeq" id="XP_005836994.1">
    <property type="nucleotide sequence ID" value="XM_005836937.1"/>
</dbReference>
<evidence type="ECO:0000256" key="4">
    <source>
        <dbReference type="ARBA" id="ARBA00012821"/>
    </source>
</evidence>
<proteinExistence type="inferred from homology"/>
<keyword evidence="6" id="KW-0949">S-adenosyl-L-methionine</keyword>
<comment type="cofactor">
    <cofactor evidence="1">
        <name>[4Fe-4S] cluster</name>
        <dbReference type="ChEBI" id="CHEBI:49883"/>
    </cofactor>
</comment>
<feature type="compositionally biased region" description="Basic and acidic residues" evidence="15">
    <location>
        <begin position="587"/>
        <end position="596"/>
    </location>
</feature>
<feature type="compositionally biased region" description="Acidic residues" evidence="15">
    <location>
        <begin position="165"/>
        <end position="186"/>
    </location>
</feature>
<dbReference type="InterPro" id="IPR007197">
    <property type="entry name" value="rSAM"/>
</dbReference>
<dbReference type="EnsemblProtists" id="EKX50014">
    <property type="protein sequence ID" value="EKX50014"/>
    <property type="gene ID" value="GUITHDRAFT_85567"/>
</dbReference>
<dbReference type="GO" id="GO:0010181">
    <property type="term" value="F:FMN binding"/>
    <property type="evidence" value="ECO:0007669"/>
    <property type="project" value="InterPro"/>
</dbReference>
<dbReference type="InterPro" id="IPR008254">
    <property type="entry name" value="Flavodoxin/NO_synth"/>
</dbReference>
<dbReference type="GO" id="GO:0046872">
    <property type="term" value="F:metal ion binding"/>
    <property type="evidence" value="ECO:0007669"/>
    <property type="project" value="UniProtKB-KW"/>
</dbReference>
<comment type="pathway">
    <text evidence="2">tRNA modification; wybutosine-tRNA(Phe) biosynthesis.</text>
</comment>
<dbReference type="HOGENOM" id="CLU_007952_2_0_1"/>
<feature type="compositionally biased region" description="Polar residues" evidence="15">
    <location>
        <begin position="597"/>
        <end position="613"/>
    </location>
</feature>
<protein>
    <recommendedName>
        <fullName evidence="4">tRNA 4-demethylwyosine synthase (AdoMet-dependent)</fullName>
        <ecNumber evidence="4">4.1.3.44</ecNumber>
    </recommendedName>
</protein>
<dbReference type="EC" id="4.1.3.44" evidence="4"/>
<keyword evidence="8" id="KW-0479">Metal-binding</keyword>
<evidence type="ECO:0000313" key="18">
    <source>
        <dbReference type="EMBL" id="EKX50014.1"/>
    </source>
</evidence>
<dbReference type="InterPro" id="IPR034556">
    <property type="entry name" value="tRNA_wybutosine-synthase"/>
</dbReference>
<dbReference type="Gene3D" id="3.40.50.360">
    <property type="match status" value="1"/>
</dbReference>
<evidence type="ECO:0000256" key="11">
    <source>
        <dbReference type="ARBA" id="ARBA00023014"/>
    </source>
</evidence>
<gene>
    <name evidence="18" type="ORF">GUITHDRAFT_85567</name>
</gene>
<evidence type="ECO:0000256" key="6">
    <source>
        <dbReference type="ARBA" id="ARBA00022691"/>
    </source>
</evidence>
<reference evidence="20" key="2">
    <citation type="submission" date="2012-11" db="EMBL/GenBank/DDBJ databases">
        <authorList>
            <person name="Kuo A."/>
            <person name="Curtis B.A."/>
            <person name="Tanifuji G."/>
            <person name="Burki F."/>
            <person name="Gruber A."/>
            <person name="Irimia M."/>
            <person name="Maruyama S."/>
            <person name="Arias M.C."/>
            <person name="Ball S.G."/>
            <person name="Gile G.H."/>
            <person name="Hirakawa Y."/>
            <person name="Hopkins J.F."/>
            <person name="Rensing S.A."/>
            <person name="Schmutz J."/>
            <person name="Symeonidi A."/>
            <person name="Elias M."/>
            <person name="Eveleigh R.J."/>
            <person name="Herman E.K."/>
            <person name="Klute M.J."/>
            <person name="Nakayama T."/>
            <person name="Obornik M."/>
            <person name="Reyes-Prieto A."/>
            <person name="Armbrust E.V."/>
            <person name="Aves S.J."/>
            <person name="Beiko R.G."/>
            <person name="Coutinho P."/>
            <person name="Dacks J.B."/>
            <person name="Durnford D.G."/>
            <person name="Fast N.M."/>
            <person name="Green B.R."/>
            <person name="Grisdale C."/>
            <person name="Hempe F."/>
            <person name="Henrissat B."/>
            <person name="Hoppner M.P."/>
            <person name="Ishida K.-I."/>
            <person name="Kim E."/>
            <person name="Koreny L."/>
            <person name="Kroth P.G."/>
            <person name="Liu Y."/>
            <person name="Malik S.-B."/>
            <person name="Maier U.G."/>
            <person name="McRose D."/>
            <person name="Mock T."/>
            <person name="Neilson J.A."/>
            <person name="Onodera N.T."/>
            <person name="Poole A.M."/>
            <person name="Pritham E.J."/>
            <person name="Richards T.A."/>
            <person name="Rocap G."/>
            <person name="Roy S.W."/>
            <person name="Sarai C."/>
            <person name="Schaack S."/>
            <person name="Shirato S."/>
            <person name="Slamovits C.H."/>
            <person name="Spencer D.F."/>
            <person name="Suzuki S."/>
            <person name="Worden A.Z."/>
            <person name="Zauner S."/>
            <person name="Barry K."/>
            <person name="Bell C."/>
            <person name="Bharti A.K."/>
            <person name="Crow J.A."/>
            <person name="Grimwood J."/>
            <person name="Kramer R."/>
            <person name="Lindquist E."/>
            <person name="Lucas S."/>
            <person name="Salamov A."/>
            <person name="McFadden G.I."/>
            <person name="Lane C.E."/>
            <person name="Keeling P.J."/>
            <person name="Gray M.W."/>
            <person name="Grigoriev I.V."/>
            <person name="Archibald J.M."/>
        </authorList>
    </citation>
    <scope>NUCLEOTIDE SEQUENCE</scope>
    <source>
        <strain evidence="20">CCMP2712</strain>
    </source>
</reference>
<reference evidence="19" key="3">
    <citation type="submission" date="2015-06" db="UniProtKB">
        <authorList>
            <consortium name="EnsemblProtists"/>
        </authorList>
    </citation>
    <scope>IDENTIFICATION</scope>
</reference>
<name>L1JNZ4_GUITC</name>
<dbReference type="EMBL" id="JH992980">
    <property type="protein sequence ID" value="EKX50014.1"/>
    <property type="molecule type" value="Genomic_DNA"/>
</dbReference>
<keyword evidence="11" id="KW-0411">Iron-sulfur</keyword>
<dbReference type="eggNOG" id="KOG1160">
    <property type="taxonomic scope" value="Eukaryota"/>
</dbReference>
<evidence type="ECO:0000256" key="7">
    <source>
        <dbReference type="ARBA" id="ARBA00022694"/>
    </source>
</evidence>
<evidence type="ECO:0000259" key="17">
    <source>
        <dbReference type="PROSITE" id="PS51918"/>
    </source>
</evidence>
<dbReference type="Proteomes" id="UP000011087">
    <property type="component" value="Unassembled WGS sequence"/>
</dbReference>
<reference evidence="18 20" key="1">
    <citation type="journal article" date="2012" name="Nature">
        <title>Algal genomes reveal evolutionary mosaicism and the fate of nucleomorphs.</title>
        <authorList>
            <consortium name="DOE Joint Genome Institute"/>
            <person name="Curtis B.A."/>
            <person name="Tanifuji G."/>
            <person name="Burki F."/>
            <person name="Gruber A."/>
            <person name="Irimia M."/>
            <person name="Maruyama S."/>
            <person name="Arias M.C."/>
            <person name="Ball S.G."/>
            <person name="Gile G.H."/>
            <person name="Hirakawa Y."/>
            <person name="Hopkins J.F."/>
            <person name="Kuo A."/>
            <person name="Rensing S.A."/>
            <person name="Schmutz J."/>
            <person name="Symeonidi A."/>
            <person name="Elias M."/>
            <person name="Eveleigh R.J."/>
            <person name="Herman E.K."/>
            <person name="Klute M.J."/>
            <person name="Nakayama T."/>
            <person name="Obornik M."/>
            <person name="Reyes-Prieto A."/>
            <person name="Armbrust E.V."/>
            <person name="Aves S.J."/>
            <person name="Beiko R.G."/>
            <person name="Coutinho P."/>
            <person name="Dacks J.B."/>
            <person name="Durnford D.G."/>
            <person name="Fast N.M."/>
            <person name="Green B.R."/>
            <person name="Grisdale C.J."/>
            <person name="Hempel F."/>
            <person name="Henrissat B."/>
            <person name="Hoppner M.P."/>
            <person name="Ishida K."/>
            <person name="Kim E."/>
            <person name="Koreny L."/>
            <person name="Kroth P.G."/>
            <person name="Liu Y."/>
            <person name="Malik S.B."/>
            <person name="Maier U.G."/>
            <person name="McRose D."/>
            <person name="Mock T."/>
            <person name="Neilson J.A."/>
            <person name="Onodera N.T."/>
            <person name="Poole A.M."/>
            <person name="Pritham E.J."/>
            <person name="Richards T.A."/>
            <person name="Rocap G."/>
            <person name="Roy S.W."/>
            <person name="Sarai C."/>
            <person name="Schaack S."/>
            <person name="Shirato S."/>
            <person name="Slamovits C.H."/>
            <person name="Spencer D.F."/>
            <person name="Suzuki S."/>
            <person name="Worden A.Z."/>
            <person name="Zauner S."/>
            <person name="Barry K."/>
            <person name="Bell C."/>
            <person name="Bharti A.K."/>
            <person name="Crow J.A."/>
            <person name="Grimwood J."/>
            <person name="Kramer R."/>
            <person name="Lindquist E."/>
            <person name="Lucas S."/>
            <person name="Salamov A."/>
            <person name="McFadden G.I."/>
            <person name="Lane C.E."/>
            <person name="Keeling P.J."/>
            <person name="Gray M.W."/>
            <person name="Grigoriev I.V."/>
            <person name="Archibald J.M."/>
        </authorList>
    </citation>
    <scope>NUCLEOTIDE SEQUENCE</scope>
    <source>
        <strain evidence="18 20">CCMP2712</strain>
    </source>
</reference>
<evidence type="ECO:0000256" key="10">
    <source>
        <dbReference type="ARBA" id="ARBA00023004"/>
    </source>
</evidence>
<dbReference type="Gene3D" id="3.20.20.70">
    <property type="entry name" value="Aldolase class I"/>
    <property type="match status" value="1"/>
</dbReference>
<dbReference type="PANTHER" id="PTHR13930:SF0">
    <property type="entry name" value="S-ADENOSYL-L-METHIONINE-DEPENDENT TRNA 4-DEMETHYLWYOSINE SYNTHASE TYW1-RELATED"/>
    <property type="match status" value="1"/>
</dbReference>
<dbReference type="PaxDb" id="55529-EKX50014"/>
<evidence type="ECO:0000256" key="9">
    <source>
        <dbReference type="ARBA" id="ARBA00022741"/>
    </source>
</evidence>
<keyword evidence="20" id="KW-1185">Reference proteome</keyword>
<dbReference type="OMA" id="TMANIPW"/>
<dbReference type="AlphaFoldDB" id="L1JNZ4"/>
<comment type="similarity">
    <text evidence="3">Belongs to the TYW1 family.</text>
</comment>
<organism evidence="18">
    <name type="scientific">Guillardia theta (strain CCMP2712)</name>
    <name type="common">Cryptophyte</name>
    <dbReference type="NCBI Taxonomy" id="905079"/>
    <lineage>
        <taxon>Eukaryota</taxon>
        <taxon>Cryptophyceae</taxon>
        <taxon>Pyrenomonadales</taxon>
        <taxon>Geminigeraceae</taxon>
        <taxon>Guillardia</taxon>
    </lineage>
</organism>
<dbReference type="InterPro" id="IPR058240">
    <property type="entry name" value="rSAM_sf"/>
</dbReference>
<evidence type="ECO:0000256" key="5">
    <source>
        <dbReference type="ARBA" id="ARBA00022485"/>
    </source>
</evidence>
<evidence type="ECO:0000313" key="20">
    <source>
        <dbReference type="Proteomes" id="UP000011087"/>
    </source>
</evidence>
<dbReference type="InterPro" id="IPR001094">
    <property type="entry name" value="Flavdoxin-like"/>
</dbReference>
<keyword evidence="10" id="KW-0408">Iron</keyword>
<dbReference type="PROSITE" id="PS50902">
    <property type="entry name" value="FLAVODOXIN_LIKE"/>
    <property type="match status" value="1"/>
</dbReference>
<dbReference type="Pfam" id="PF08608">
    <property type="entry name" value="Wyosine_form"/>
    <property type="match status" value="1"/>
</dbReference>
<evidence type="ECO:0000256" key="13">
    <source>
        <dbReference type="ARBA" id="ARBA00025368"/>
    </source>
</evidence>
<evidence type="ECO:0000256" key="12">
    <source>
        <dbReference type="ARBA" id="ARBA00023239"/>
    </source>
</evidence>
<keyword evidence="5" id="KW-0004">4Fe-4S</keyword>
<keyword evidence="12" id="KW-0456">Lyase</keyword>
<dbReference type="InterPro" id="IPR013785">
    <property type="entry name" value="Aldolase_TIM"/>
</dbReference>
<accession>L1JNZ4</accession>
<dbReference type="OrthoDB" id="271553at2759"/>
<feature type="domain" description="Flavodoxin-like" evidence="16">
    <location>
        <begin position="1"/>
        <end position="148"/>
    </location>
</feature>
<dbReference type="SFLD" id="SFLDS00029">
    <property type="entry name" value="Radical_SAM"/>
    <property type="match status" value="1"/>
</dbReference>
<comment type="function">
    <text evidence="13">Probable component of the wybutosine biosynthesis pathway. Wybutosine is a hyper modified guanosine with a tricyclic base found at the 3'-position adjacent to the anticodon of eukaryotic phenylalanine tRNA. Catalyzes the condensation of N-methylguanine with 2 carbon atoms from pyruvate to form the tricyclic 4-demethylwyosine, an intermediate in wybutosine biosynthesis.</text>
</comment>
<evidence type="ECO:0000259" key="16">
    <source>
        <dbReference type="PROSITE" id="PS50902"/>
    </source>
</evidence>
<evidence type="ECO:0000256" key="14">
    <source>
        <dbReference type="ARBA" id="ARBA00049466"/>
    </source>
</evidence>
<evidence type="ECO:0000256" key="15">
    <source>
        <dbReference type="SAM" id="MobiDB-lite"/>
    </source>
</evidence>
<dbReference type="KEGG" id="gtt:GUITHDRAFT_85567"/>
<dbReference type="SFLD" id="SFLDG01071">
    <property type="entry name" value="tRNA_wybutosine-synthesizing"/>
    <property type="match status" value="1"/>
</dbReference>
<dbReference type="GO" id="GO:0051539">
    <property type="term" value="F:4 iron, 4 sulfur cluster binding"/>
    <property type="evidence" value="ECO:0007669"/>
    <property type="project" value="UniProtKB-KW"/>
</dbReference>
<dbReference type="STRING" id="905079.L1JNZ4"/>
<dbReference type="PANTHER" id="PTHR13930">
    <property type="entry name" value="S-ADENOSYL-L-METHIONINE-DEPENDENT TRNA 4-DEMETHYLWYOSINE SYNTHASE"/>
    <property type="match status" value="1"/>
</dbReference>
<feature type="region of interest" description="Disordered" evidence="15">
    <location>
        <begin position="585"/>
        <end position="613"/>
    </location>
</feature>
<keyword evidence="7" id="KW-0819">tRNA processing</keyword>
<evidence type="ECO:0000256" key="8">
    <source>
        <dbReference type="ARBA" id="ARBA00022723"/>
    </source>
</evidence>
<comment type="catalytic activity">
    <reaction evidence="14">
        <text>N(1)-methylguanosine(37) in tRNA(Phe) + pyruvate + S-adenosyl-L-methionine = 4-demethylwyosine(37) in tRNA(Phe) + 5'-deoxyadenosine + L-methionine + CO2 + H2O</text>
        <dbReference type="Rhea" id="RHEA:36347"/>
        <dbReference type="Rhea" id="RHEA-COMP:10164"/>
        <dbReference type="Rhea" id="RHEA-COMP:10165"/>
        <dbReference type="ChEBI" id="CHEBI:15361"/>
        <dbReference type="ChEBI" id="CHEBI:15377"/>
        <dbReference type="ChEBI" id="CHEBI:16526"/>
        <dbReference type="ChEBI" id="CHEBI:17319"/>
        <dbReference type="ChEBI" id="CHEBI:57844"/>
        <dbReference type="ChEBI" id="CHEBI:59789"/>
        <dbReference type="ChEBI" id="CHEBI:64315"/>
        <dbReference type="ChEBI" id="CHEBI:73542"/>
        <dbReference type="EC" id="4.1.3.44"/>
    </reaction>
</comment>
<dbReference type="SUPFAM" id="SSF102114">
    <property type="entry name" value="Radical SAM enzymes"/>
    <property type="match status" value="1"/>
</dbReference>
<evidence type="ECO:0000256" key="3">
    <source>
        <dbReference type="ARBA" id="ARBA00010115"/>
    </source>
</evidence>
<feature type="region of interest" description="Disordered" evidence="15">
    <location>
        <begin position="163"/>
        <end position="197"/>
    </location>
</feature>
<evidence type="ECO:0000256" key="2">
    <source>
        <dbReference type="ARBA" id="ARBA00004797"/>
    </source>
</evidence>
<evidence type="ECO:0000256" key="1">
    <source>
        <dbReference type="ARBA" id="ARBA00001966"/>
    </source>
</evidence>
<dbReference type="InterPro" id="IPR029039">
    <property type="entry name" value="Flavoprotein-like_sf"/>
</dbReference>